<proteinExistence type="predicted"/>
<comment type="caution">
    <text evidence="1">The sequence shown here is derived from an EMBL/GenBank/DDBJ whole genome shotgun (WGS) entry which is preliminary data.</text>
</comment>
<evidence type="ECO:0000313" key="1">
    <source>
        <dbReference type="EMBL" id="GAD05312.1"/>
    </source>
</evidence>
<name>T1CND1_9PORP</name>
<organism evidence="1 2">
    <name type="scientific">Porphyromonas crevioricanis JCM 15906</name>
    <dbReference type="NCBI Taxonomy" id="1305617"/>
    <lineage>
        <taxon>Bacteria</taxon>
        <taxon>Pseudomonadati</taxon>
        <taxon>Bacteroidota</taxon>
        <taxon>Bacteroidia</taxon>
        <taxon>Bacteroidales</taxon>
        <taxon>Porphyromonadaceae</taxon>
        <taxon>Porphyromonas</taxon>
    </lineage>
</organism>
<dbReference type="EMBL" id="BAOU01000024">
    <property type="protein sequence ID" value="GAD05312.1"/>
    <property type="molecule type" value="Genomic_DNA"/>
</dbReference>
<protein>
    <submittedName>
        <fullName evidence="1">Uncharacterized protein</fullName>
    </submittedName>
</protein>
<reference evidence="2" key="1">
    <citation type="journal article" date="2013" name="Genome">
        <title>Draft Genome Sequences of Porphyromonas crevioricanis JCM 15906T and Porphyromonas cansulci JCM 13913T Isolated from a Canine Oral Cavity.</title>
        <authorList>
            <person name="Sakamoto M."/>
            <person name="Tanaka N."/>
            <person name="Shiwa Y."/>
            <person name="Yoshikawa H."/>
            <person name="Ohkuma M."/>
        </authorList>
    </citation>
    <scope>NUCLEOTIDE SEQUENCE [LARGE SCALE GENOMIC DNA]</scope>
    <source>
        <strain evidence="2">JCM 15906</strain>
    </source>
</reference>
<dbReference type="Proteomes" id="UP000018031">
    <property type="component" value="Unassembled WGS sequence"/>
</dbReference>
<sequence>MYSHPESSSVILLHIDIQLLAYTAKIIKNDNPLSLNKRLSREGIYQYRDAK</sequence>
<evidence type="ECO:0000313" key="2">
    <source>
        <dbReference type="Proteomes" id="UP000018031"/>
    </source>
</evidence>
<gene>
    <name evidence="1" type="ORF">PORCRE_1012</name>
</gene>
<accession>T1CND1</accession>
<reference evidence="1 2" key="2">
    <citation type="journal article" date="2013" name="Genome Announc.">
        <title>Draft Genome Sequences of Porphyromonas crevioricanis JCM 15906T and Porphyromonas cansulci JCM 13913T Isolated from a Canine Oral Cavity.</title>
        <authorList>
            <person name="Sakamoto M."/>
            <person name="Tanaka N."/>
            <person name="Shiwa Y."/>
            <person name="Yoshikawa H."/>
            <person name="Ohkuma M."/>
        </authorList>
    </citation>
    <scope>NUCLEOTIDE SEQUENCE [LARGE SCALE GENOMIC DNA]</scope>
    <source>
        <strain evidence="1 2">JCM 15906</strain>
    </source>
</reference>
<dbReference type="AlphaFoldDB" id="T1CND1"/>